<comment type="caution">
    <text evidence="5">The sequence shown here is derived from an EMBL/GenBank/DDBJ whole genome shotgun (WGS) entry which is preliminary data.</text>
</comment>
<keyword evidence="1" id="KW-0547">Nucleotide-binding</keyword>
<dbReference type="GO" id="GO:0005524">
    <property type="term" value="F:ATP binding"/>
    <property type="evidence" value="ECO:0007669"/>
    <property type="project" value="UniProtKB-KW"/>
</dbReference>
<dbReference type="Proteomes" id="UP000186341">
    <property type="component" value="Unassembled WGS sequence"/>
</dbReference>
<feature type="coiled-coil region" evidence="3">
    <location>
        <begin position="558"/>
        <end position="585"/>
    </location>
</feature>
<dbReference type="InterPro" id="IPR051309">
    <property type="entry name" value="ABCF_ATPase"/>
</dbReference>
<feature type="domain" description="ABC transporter" evidence="4">
    <location>
        <begin position="279"/>
        <end position="497"/>
    </location>
</feature>
<sequence length="591" mass="68302">MLLSAKNLYKQYVDKPILDHQDLSIEEGDRIGLIGVNGCGKSTLLKILGGKEDYDGEIITSKDLKIALLEQNPAFTKESVQEELEYRNSLSKHPAEAFRVKAIATRFELPYDQTKIDTLSGGMKRRLDLAAILLSDANLLLLDEPTNHLDHEMIEWLESELSKSKKAVLMVTHDRYFLERVTEQILELDHGKLYLHKGSYSDYLENKAARQNLEAANQQKINNLYRHELEWVRAGVQARSTKSKSRLQRFEELRNSRHSLAQKNLEMQISSSRLGKKTVEWRNITFGYDKEQPLFKDFSYQTKRTDRIGFIGPNGCGKSTFLNLLSGDLKPDQGEFEWGETVRVGYFRQNLEMEDLELRVIDYIRNENEQIETDNGLISAENLLEQFLFDRSQFYLPLNRLSGGERRRLYLMKILMKAPNLLILDEPTNDLDLITLEILEDYLDSFPGIVISVSHDRSFLDRVCDILFVMQDNQTFKAYPGGYSELLIQQEEEKKALRQNKREHRSADKSMNKTVNHIRFTSSDKKALLDANQKMGELQDEIDQCVSAMNDESDFEKVAQLTSKMESLEALLEETTLKWMELEEKREAAGK</sequence>
<dbReference type="InterPro" id="IPR037118">
    <property type="entry name" value="Val-tRNA_synth_C_sf"/>
</dbReference>
<evidence type="ECO:0000313" key="6">
    <source>
        <dbReference type="Proteomes" id="UP000186341"/>
    </source>
</evidence>
<evidence type="ECO:0000256" key="3">
    <source>
        <dbReference type="SAM" id="Coils"/>
    </source>
</evidence>
<dbReference type="GO" id="GO:0016887">
    <property type="term" value="F:ATP hydrolysis activity"/>
    <property type="evidence" value="ECO:0007669"/>
    <property type="project" value="InterPro"/>
</dbReference>
<dbReference type="SMART" id="SM00382">
    <property type="entry name" value="AAA"/>
    <property type="match status" value="2"/>
</dbReference>
<dbReference type="AlphaFoldDB" id="A0A1U7NI50"/>
<keyword evidence="6" id="KW-1185">Reference proteome</keyword>
<dbReference type="OrthoDB" id="9801441at2"/>
<name>A0A1U7NI50_9FIRM</name>
<dbReference type="PROSITE" id="PS50893">
    <property type="entry name" value="ABC_TRANSPORTER_2"/>
    <property type="match status" value="2"/>
</dbReference>
<dbReference type="EMBL" id="MPJW01000071">
    <property type="protein sequence ID" value="OLU41907.1"/>
    <property type="molecule type" value="Genomic_DNA"/>
</dbReference>
<dbReference type="PROSITE" id="PS00211">
    <property type="entry name" value="ABC_TRANSPORTER_1"/>
    <property type="match status" value="1"/>
</dbReference>
<accession>A0A1U7NI50</accession>
<dbReference type="InterPro" id="IPR003439">
    <property type="entry name" value="ABC_transporter-like_ATP-bd"/>
</dbReference>
<evidence type="ECO:0000259" key="4">
    <source>
        <dbReference type="PROSITE" id="PS50893"/>
    </source>
</evidence>
<keyword evidence="2" id="KW-0067">ATP-binding</keyword>
<dbReference type="SUPFAM" id="SSF52540">
    <property type="entry name" value="P-loop containing nucleoside triphosphate hydrolases"/>
    <property type="match status" value="2"/>
</dbReference>
<dbReference type="CDD" id="cd03221">
    <property type="entry name" value="ABCF_EF-3"/>
    <property type="match status" value="2"/>
</dbReference>
<dbReference type="InterPro" id="IPR003593">
    <property type="entry name" value="AAA+_ATPase"/>
</dbReference>
<dbReference type="InterPro" id="IPR027417">
    <property type="entry name" value="P-loop_NTPase"/>
</dbReference>
<dbReference type="InterPro" id="IPR032781">
    <property type="entry name" value="ABC_tran_Xtn"/>
</dbReference>
<proteinExistence type="predicted"/>
<dbReference type="PANTHER" id="PTHR42855">
    <property type="entry name" value="ABC TRANSPORTER ATP-BINDING SUBUNIT"/>
    <property type="match status" value="1"/>
</dbReference>
<dbReference type="GeneID" id="82202104"/>
<dbReference type="Pfam" id="PF00005">
    <property type="entry name" value="ABC_tran"/>
    <property type="match status" value="2"/>
</dbReference>
<reference evidence="5 6" key="1">
    <citation type="submission" date="2016-11" db="EMBL/GenBank/DDBJ databases">
        <title>Description of two novel members of the family Erysipelotrichaceae: Ileibacterium lipovorans gen. nov., sp. nov. and Dubosiella newyorkensis, gen. nov., sp. nov.</title>
        <authorList>
            <person name="Cox L.M."/>
            <person name="Sohn J."/>
            <person name="Tyrrell K.L."/>
            <person name="Citron D.M."/>
            <person name="Lawson P.A."/>
            <person name="Patel N.B."/>
            <person name="Iizumi T."/>
            <person name="Perez-Perez G.I."/>
            <person name="Goldstein E.J."/>
            <person name="Blaser M.J."/>
        </authorList>
    </citation>
    <scope>NUCLEOTIDE SEQUENCE [LARGE SCALE GENOMIC DNA]</scope>
    <source>
        <strain evidence="5 6">NYU-BL-A3</strain>
    </source>
</reference>
<dbReference type="Gene3D" id="1.10.287.380">
    <property type="entry name" value="Valyl-tRNA synthetase, C-terminal domain"/>
    <property type="match status" value="1"/>
</dbReference>
<keyword evidence="3" id="KW-0175">Coiled coil</keyword>
<feature type="domain" description="ABC transporter" evidence="4">
    <location>
        <begin position="3"/>
        <end position="215"/>
    </location>
</feature>
<dbReference type="InterPro" id="IPR017871">
    <property type="entry name" value="ABC_transporter-like_CS"/>
</dbReference>
<evidence type="ECO:0000313" key="5">
    <source>
        <dbReference type="EMBL" id="OLU41907.1"/>
    </source>
</evidence>
<evidence type="ECO:0000256" key="2">
    <source>
        <dbReference type="ARBA" id="ARBA00022840"/>
    </source>
</evidence>
<dbReference type="RefSeq" id="WP_075818093.1">
    <property type="nucleotide sequence ID" value="NZ_CAPNHH010000066.1"/>
</dbReference>
<evidence type="ECO:0000256" key="1">
    <source>
        <dbReference type="ARBA" id="ARBA00022741"/>
    </source>
</evidence>
<dbReference type="Gene3D" id="3.40.50.300">
    <property type="entry name" value="P-loop containing nucleotide triphosphate hydrolases"/>
    <property type="match status" value="2"/>
</dbReference>
<dbReference type="GO" id="GO:0003677">
    <property type="term" value="F:DNA binding"/>
    <property type="evidence" value="ECO:0007669"/>
    <property type="project" value="InterPro"/>
</dbReference>
<dbReference type="PANTHER" id="PTHR42855:SF1">
    <property type="entry name" value="ABC TRANSPORTER DOMAIN-CONTAINING PROTEIN"/>
    <property type="match status" value="1"/>
</dbReference>
<dbReference type="Pfam" id="PF12848">
    <property type="entry name" value="ABC_tran_Xtn"/>
    <property type="match status" value="1"/>
</dbReference>
<gene>
    <name evidence="5" type="ORF">BO222_02485</name>
</gene>
<organism evidence="5 6">
    <name type="scientific">Ileibacterium valens</name>
    <dbReference type="NCBI Taxonomy" id="1862668"/>
    <lineage>
        <taxon>Bacteria</taxon>
        <taxon>Bacillati</taxon>
        <taxon>Bacillota</taxon>
        <taxon>Erysipelotrichia</taxon>
        <taxon>Erysipelotrichales</taxon>
        <taxon>Erysipelotrichaceae</taxon>
        <taxon>Ileibacterium</taxon>
    </lineage>
</organism>
<protein>
    <submittedName>
        <fullName evidence="5">ABC transporter</fullName>
    </submittedName>
</protein>